<protein>
    <submittedName>
        <fullName evidence="9">Aste57867_14279 protein</fullName>
    </submittedName>
</protein>
<dbReference type="Proteomes" id="UP000332933">
    <property type="component" value="Unassembled WGS sequence"/>
</dbReference>
<feature type="transmembrane region" description="Helical" evidence="6">
    <location>
        <begin position="215"/>
        <end position="234"/>
    </location>
</feature>
<dbReference type="AlphaFoldDB" id="A0A485L0U3"/>
<dbReference type="GO" id="GO:0008270">
    <property type="term" value="F:zinc ion binding"/>
    <property type="evidence" value="ECO:0007669"/>
    <property type="project" value="UniProtKB-KW"/>
</dbReference>
<dbReference type="InterPro" id="IPR013083">
    <property type="entry name" value="Znf_RING/FYVE/PHD"/>
</dbReference>
<dbReference type="PROSITE" id="PS50178">
    <property type="entry name" value="ZF_FYVE"/>
    <property type="match status" value="1"/>
</dbReference>
<keyword evidence="6" id="KW-0812">Transmembrane</keyword>
<keyword evidence="6" id="KW-0472">Membrane</keyword>
<reference evidence="9 10" key="1">
    <citation type="submission" date="2019-03" db="EMBL/GenBank/DDBJ databases">
        <authorList>
            <person name="Gaulin E."/>
            <person name="Dumas B."/>
        </authorList>
    </citation>
    <scope>NUCLEOTIDE SEQUENCE [LARGE SCALE GENOMIC DNA]</scope>
    <source>
        <strain evidence="9">CBS 568.67</strain>
    </source>
</reference>
<evidence type="ECO:0000256" key="5">
    <source>
        <dbReference type="SAM" id="MobiDB-lite"/>
    </source>
</evidence>
<sequence length="235" mass="25611">MTAAATTITSFQPHHDAEELNMRLINADDMDVMKNVKVSLQALGMDDVQLCDKSQYAPKTKDIGCACCQKKLLFYGKHHCRVCGDVVCGQCSTHRIKSKTQMKSIRTCNKCFSYNLQLFNRRLQGKAESSPSTPTTVPPQPLRQRSQTESLAAPIAASPAALPLERATSQPPAPITVAAVVVEDDSKTTQSFLIYGLGYGVMACGLVFMDVSMDTALFLCAAVLVIFLCLLRLLS</sequence>
<evidence type="ECO:0000259" key="7">
    <source>
        <dbReference type="PROSITE" id="PS50178"/>
    </source>
</evidence>
<accession>A0A485L0U3</accession>
<evidence type="ECO:0000256" key="1">
    <source>
        <dbReference type="ARBA" id="ARBA00022723"/>
    </source>
</evidence>
<dbReference type="EMBL" id="VJMH01005534">
    <property type="protein sequence ID" value="KAF0694878.1"/>
    <property type="molecule type" value="Genomic_DNA"/>
</dbReference>
<dbReference type="Pfam" id="PF01363">
    <property type="entry name" value="FYVE"/>
    <property type="match status" value="1"/>
</dbReference>
<evidence type="ECO:0000313" key="10">
    <source>
        <dbReference type="Proteomes" id="UP000332933"/>
    </source>
</evidence>
<evidence type="ECO:0000313" key="8">
    <source>
        <dbReference type="EMBL" id="KAF0694878.1"/>
    </source>
</evidence>
<dbReference type="InterPro" id="IPR017455">
    <property type="entry name" value="Znf_FYVE-rel"/>
</dbReference>
<dbReference type="InterPro" id="IPR000306">
    <property type="entry name" value="Znf_FYVE"/>
</dbReference>
<name>A0A485L0U3_9STRA</name>
<organism evidence="9 10">
    <name type="scientific">Aphanomyces stellatus</name>
    <dbReference type="NCBI Taxonomy" id="120398"/>
    <lineage>
        <taxon>Eukaryota</taxon>
        <taxon>Sar</taxon>
        <taxon>Stramenopiles</taxon>
        <taxon>Oomycota</taxon>
        <taxon>Saprolegniomycetes</taxon>
        <taxon>Saprolegniales</taxon>
        <taxon>Verrucalvaceae</taxon>
        <taxon>Aphanomyces</taxon>
    </lineage>
</organism>
<proteinExistence type="predicted"/>
<reference evidence="8" key="2">
    <citation type="submission" date="2019-06" db="EMBL/GenBank/DDBJ databases">
        <title>Genomics analysis of Aphanomyces spp. identifies a new class of oomycete effector associated with host adaptation.</title>
        <authorList>
            <person name="Gaulin E."/>
        </authorList>
    </citation>
    <scope>NUCLEOTIDE SEQUENCE</scope>
    <source>
        <strain evidence="8">CBS 578.67</strain>
    </source>
</reference>
<dbReference type="SMART" id="SM00064">
    <property type="entry name" value="FYVE"/>
    <property type="match status" value="1"/>
</dbReference>
<keyword evidence="1" id="KW-0479">Metal-binding</keyword>
<evidence type="ECO:0000256" key="6">
    <source>
        <dbReference type="SAM" id="Phobius"/>
    </source>
</evidence>
<feature type="domain" description="FYVE-type" evidence="7">
    <location>
        <begin position="65"/>
        <end position="116"/>
    </location>
</feature>
<keyword evidence="2 4" id="KW-0863">Zinc-finger</keyword>
<evidence type="ECO:0000256" key="2">
    <source>
        <dbReference type="ARBA" id="ARBA00022771"/>
    </source>
</evidence>
<feature type="transmembrane region" description="Helical" evidence="6">
    <location>
        <begin position="192"/>
        <end position="209"/>
    </location>
</feature>
<keyword evidence="6" id="KW-1133">Transmembrane helix</keyword>
<keyword evidence="3" id="KW-0862">Zinc</keyword>
<evidence type="ECO:0000256" key="3">
    <source>
        <dbReference type="ARBA" id="ARBA00022833"/>
    </source>
</evidence>
<dbReference type="InterPro" id="IPR011011">
    <property type="entry name" value="Znf_FYVE_PHD"/>
</dbReference>
<dbReference type="CDD" id="cd00065">
    <property type="entry name" value="FYVE_like_SF"/>
    <property type="match status" value="1"/>
</dbReference>
<evidence type="ECO:0000313" key="9">
    <source>
        <dbReference type="EMBL" id="VFT91104.1"/>
    </source>
</evidence>
<dbReference type="EMBL" id="CAADRA010005555">
    <property type="protein sequence ID" value="VFT91104.1"/>
    <property type="molecule type" value="Genomic_DNA"/>
</dbReference>
<gene>
    <name evidence="9" type="primary">Aste57867_14279</name>
    <name evidence="8" type="ORF">As57867_014227</name>
    <name evidence="9" type="ORF">ASTE57867_14279</name>
</gene>
<dbReference type="OrthoDB" id="79871at2759"/>
<dbReference type="SUPFAM" id="SSF57903">
    <property type="entry name" value="FYVE/PHD zinc finger"/>
    <property type="match status" value="1"/>
</dbReference>
<dbReference type="Gene3D" id="3.30.40.10">
    <property type="entry name" value="Zinc/RING finger domain, C3HC4 (zinc finger)"/>
    <property type="match status" value="1"/>
</dbReference>
<evidence type="ECO:0000256" key="4">
    <source>
        <dbReference type="PROSITE-ProRule" id="PRU00091"/>
    </source>
</evidence>
<keyword evidence="10" id="KW-1185">Reference proteome</keyword>
<feature type="region of interest" description="Disordered" evidence="5">
    <location>
        <begin position="125"/>
        <end position="144"/>
    </location>
</feature>